<dbReference type="RefSeq" id="WP_042444897.1">
    <property type="nucleotide sequence ID" value="NZ_BBPN01000008.1"/>
</dbReference>
<organism evidence="1 2">
    <name type="scientific">Streptacidiphilus jiangxiensis</name>
    <dbReference type="NCBI Taxonomy" id="235985"/>
    <lineage>
        <taxon>Bacteria</taxon>
        <taxon>Bacillati</taxon>
        <taxon>Actinomycetota</taxon>
        <taxon>Actinomycetes</taxon>
        <taxon>Kitasatosporales</taxon>
        <taxon>Streptomycetaceae</taxon>
        <taxon>Streptacidiphilus</taxon>
    </lineage>
</organism>
<evidence type="ECO:0000313" key="2">
    <source>
        <dbReference type="Proteomes" id="UP000183015"/>
    </source>
</evidence>
<protein>
    <submittedName>
        <fullName evidence="1">Uncharacterized protein</fullName>
    </submittedName>
</protein>
<accession>A0A1H7NS26</accession>
<gene>
    <name evidence="1" type="ORF">SAMN05414137_10745</name>
</gene>
<keyword evidence="2" id="KW-1185">Reference proteome</keyword>
<evidence type="ECO:0000313" key="1">
    <source>
        <dbReference type="EMBL" id="SEL26171.1"/>
    </source>
</evidence>
<dbReference type="OrthoDB" id="9920335at2"/>
<dbReference type="Proteomes" id="UP000183015">
    <property type="component" value="Unassembled WGS sequence"/>
</dbReference>
<proteinExistence type="predicted"/>
<reference evidence="2" key="1">
    <citation type="submission" date="2016-10" db="EMBL/GenBank/DDBJ databases">
        <authorList>
            <person name="Varghese N."/>
        </authorList>
    </citation>
    <scope>NUCLEOTIDE SEQUENCE [LARGE SCALE GENOMIC DNA]</scope>
    <source>
        <strain evidence="2">DSM 45096 / BCRC 16803 / CGMCC 4.1857 / CIP 109030 / JCM 12277 / KCTC 19219 / NBRC 100920 / 33214</strain>
    </source>
</reference>
<dbReference type="EMBL" id="FOAZ01000007">
    <property type="protein sequence ID" value="SEL26171.1"/>
    <property type="molecule type" value="Genomic_DNA"/>
</dbReference>
<name>A0A1H7NS26_STRJI</name>
<sequence>MEKFRGFNVSNVRGDGVVVEVYEADLDAGAGSKKPVAERVALTWADLAALGAEYDVPVEYWAIADDAMELLGPEPEQAPGDSA</sequence>
<dbReference type="AlphaFoldDB" id="A0A1H7NS26"/>